<protein>
    <submittedName>
        <fullName evidence="1">Uncharacterized protein</fullName>
    </submittedName>
</protein>
<dbReference type="EMBL" id="WBKB01000004">
    <property type="protein sequence ID" value="KAB1643275.1"/>
    <property type="molecule type" value="Genomic_DNA"/>
</dbReference>
<dbReference type="Proteomes" id="UP000433493">
    <property type="component" value="Unassembled WGS sequence"/>
</dbReference>
<evidence type="ECO:0000313" key="2">
    <source>
        <dbReference type="Proteomes" id="UP000433493"/>
    </source>
</evidence>
<dbReference type="OrthoDB" id="5195971at2"/>
<dbReference type="AlphaFoldDB" id="A0A7J5BB58"/>
<sequence>MSERSMQRKGRTGLIIALIVAIAGALAAGALALGGFLPTGGGITHPPCDQLPTAAEARQALDENPELAQKLSQVGPGVTVTVDSPECENEDQSLIDVTYSSNDERDRIDEVLTEGNGFGVPVYVHEA</sequence>
<keyword evidence="2" id="KW-1185">Reference proteome</keyword>
<gene>
    <name evidence="1" type="ORF">F8O05_08660</name>
</gene>
<dbReference type="RefSeq" id="WP_158052324.1">
    <property type="nucleotide sequence ID" value="NZ_WBKB01000004.1"/>
</dbReference>
<comment type="caution">
    <text evidence="1">The sequence shown here is derived from an EMBL/GenBank/DDBJ whole genome shotgun (WGS) entry which is preliminary data.</text>
</comment>
<name>A0A7J5BB58_9MICO</name>
<evidence type="ECO:0000313" key="1">
    <source>
        <dbReference type="EMBL" id="KAB1643275.1"/>
    </source>
</evidence>
<reference evidence="1 2" key="1">
    <citation type="submission" date="2019-09" db="EMBL/GenBank/DDBJ databases">
        <title>Phylogeny of genus Pseudoclavibacter and closely related genus.</title>
        <authorList>
            <person name="Li Y."/>
        </authorList>
    </citation>
    <scope>NUCLEOTIDE SEQUENCE [LARGE SCALE GENOMIC DNA]</scope>
    <source>
        <strain evidence="1 2">KCTC 13959</strain>
    </source>
</reference>
<accession>A0A7J5BB58</accession>
<organism evidence="1 2">
    <name type="scientific">Gulosibacter chungangensis</name>
    <dbReference type="NCBI Taxonomy" id="979746"/>
    <lineage>
        <taxon>Bacteria</taxon>
        <taxon>Bacillati</taxon>
        <taxon>Actinomycetota</taxon>
        <taxon>Actinomycetes</taxon>
        <taxon>Micrococcales</taxon>
        <taxon>Microbacteriaceae</taxon>
        <taxon>Gulosibacter</taxon>
    </lineage>
</organism>
<proteinExistence type="predicted"/>